<evidence type="ECO:0000256" key="1">
    <source>
        <dbReference type="SAM" id="SignalP"/>
    </source>
</evidence>
<dbReference type="InterPro" id="IPR011050">
    <property type="entry name" value="Pectin_lyase_fold/virulence"/>
</dbReference>
<feature type="chain" id="PRO_5040809279" evidence="1">
    <location>
        <begin position="23"/>
        <end position="427"/>
    </location>
</feature>
<accession>A0A9X1YKH9</accession>
<dbReference type="SMART" id="SM00710">
    <property type="entry name" value="PbH1"/>
    <property type="match status" value="7"/>
</dbReference>
<evidence type="ECO:0000313" key="4">
    <source>
        <dbReference type="Proteomes" id="UP001139353"/>
    </source>
</evidence>
<evidence type="ECO:0000313" key="3">
    <source>
        <dbReference type="EMBL" id="MCK9688224.1"/>
    </source>
</evidence>
<comment type="caution">
    <text evidence="3">The sequence shown here is derived from an EMBL/GenBank/DDBJ whole genome shotgun (WGS) entry which is preliminary data.</text>
</comment>
<evidence type="ECO:0000259" key="2">
    <source>
        <dbReference type="Pfam" id="PF13229"/>
    </source>
</evidence>
<dbReference type="PROSITE" id="PS51257">
    <property type="entry name" value="PROKAR_LIPOPROTEIN"/>
    <property type="match status" value="1"/>
</dbReference>
<sequence>MHPLRTSHRLLALVVAVAGALAACSKPASDPNTRAGDLPVDVDFGKKLQGQLLDAKPGTVVEIPAGRWHLDRGLSLRVNGVTIHGAGMDKTILSFRNQVAGPEGLLAQASDFRIEGLTIEDTKGDALKINSGENITIRDVRVRWTDGPKTSNGAYGLYPVKTKNVLIENSQSFGAADAGIYVGQSRNVVVRGCRAEQNVAGIEIENTIDADVHDNVATGNTGGILVFNMPNLSQPGHSTRVFHNKVDANNTGNFGAKGTAVASVPAGSGVVVNSNSLVEIFDNDVTNNATANVIISSYYSTGYATTKGVQPGYDPYPRGIAVHDNRFAGGGDSPDGMDLKVLKTAMFGLNGHFPDVLWDGYVDPARADVAEERLCVDATASGVLNADGPHKYKDPKVVTDALRCKLTPLSPVTLVPPVGVAASAAAA</sequence>
<dbReference type="InterPro" id="IPR012334">
    <property type="entry name" value="Pectin_lyas_fold"/>
</dbReference>
<dbReference type="Proteomes" id="UP001139353">
    <property type="component" value="Unassembled WGS sequence"/>
</dbReference>
<dbReference type="InterPro" id="IPR022442">
    <property type="entry name" value="SO_2930-like_dom"/>
</dbReference>
<dbReference type="SUPFAM" id="SSF51126">
    <property type="entry name" value="Pectin lyase-like"/>
    <property type="match status" value="1"/>
</dbReference>
<keyword evidence="1" id="KW-0732">Signal</keyword>
<dbReference type="Pfam" id="PF13229">
    <property type="entry name" value="Beta_helix"/>
    <property type="match status" value="1"/>
</dbReference>
<proteinExistence type="predicted"/>
<name>A0A9X1YKH9_9BURK</name>
<dbReference type="Gene3D" id="2.160.20.10">
    <property type="entry name" value="Single-stranded right-handed beta-helix, Pectin lyase-like"/>
    <property type="match status" value="1"/>
</dbReference>
<dbReference type="RefSeq" id="WP_275684264.1">
    <property type="nucleotide sequence ID" value="NZ_JAJLJH010000007.1"/>
</dbReference>
<dbReference type="AlphaFoldDB" id="A0A9X1YKH9"/>
<dbReference type="NCBIfam" id="TIGR03805">
    <property type="entry name" value="beta_helix_1"/>
    <property type="match status" value="1"/>
</dbReference>
<gene>
    <name evidence="3" type="ORF">LPC04_21160</name>
</gene>
<reference evidence="3" key="1">
    <citation type="submission" date="2021-11" db="EMBL/GenBank/DDBJ databases">
        <title>BS-T2-15 a new species belonging to the Comamonadaceae family isolated from the soil of a French oak forest.</title>
        <authorList>
            <person name="Mieszkin S."/>
            <person name="Alain K."/>
        </authorList>
    </citation>
    <scope>NUCLEOTIDE SEQUENCE</scope>
    <source>
        <strain evidence="3">BS-T2-15</strain>
    </source>
</reference>
<organism evidence="3 4">
    <name type="scientific">Scleromatobacter humisilvae</name>
    <dbReference type="NCBI Taxonomy" id="2897159"/>
    <lineage>
        <taxon>Bacteria</taxon>
        <taxon>Pseudomonadati</taxon>
        <taxon>Pseudomonadota</taxon>
        <taxon>Betaproteobacteria</taxon>
        <taxon>Burkholderiales</taxon>
        <taxon>Sphaerotilaceae</taxon>
        <taxon>Scleromatobacter</taxon>
    </lineage>
</organism>
<dbReference type="InterPro" id="IPR006626">
    <property type="entry name" value="PbH1"/>
</dbReference>
<keyword evidence="4" id="KW-1185">Reference proteome</keyword>
<feature type="domain" description="Right handed beta helix" evidence="2">
    <location>
        <begin position="106"/>
        <end position="228"/>
    </location>
</feature>
<dbReference type="InterPro" id="IPR039448">
    <property type="entry name" value="Beta_helix"/>
</dbReference>
<protein>
    <submittedName>
        <fullName evidence="3">Right-handed parallel beta-helix repeat-containing protein</fullName>
    </submittedName>
</protein>
<feature type="signal peptide" evidence="1">
    <location>
        <begin position="1"/>
        <end position="22"/>
    </location>
</feature>
<dbReference type="EMBL" id="JAJLJH010000007">
    <property type="protein sequence ID" value="MCK9688224.1"/>
    <property type="molecule type" value="Genomic_DNA"/>
</dbReference>